<keyword evidence="1" id="KW-0472">Membrane</keyword>
<evidence type="ECO:0000256" key="1">
    <source>
        <dbReference type="SAM" id="Phobius"/>
    </source>
</evidence>
<evidence type="ECO:0000313" key="2">
    <source>
        <dbReference type="EMBL" id="RVU31931.1"/>
    </source>
</evidence>
<feature type="transmembrane region" description="Helical" evidence="1">
    <location>
        <begin position="12"/>
        <end position="35"/>
    </location>
</feature>
<dbReference type="EMBL" id="SACS01000035">
    <property type="protein sequence ID" value="RVU31931.1"/>
    <property type="molecule type" value="Genomic_DNA"/>
</dbReference>
<keyword evidence="1" id="KW-0812">Transmembrane</keyword>
<sequence>MDLSNTLDKIGLYILSLLILFVFIIFLTLDIPYCFGDGCQFVGFSALTGVVLKNVSSILSLLGLIAGLYFYFRFENEVKGGSLDVMKIEKSNSESYEHLVFLATYILPFIGFTFDGPRKTIAYFLLLVVIGLIFIKTDKYYANPTLALLGYKLYKTDASCRGAQYKNMVIISKSELHDGDQVNFKFLSKSVCFARKVE</sequence>
<feature type="transmembrane region" description="Helical" evidence="1">
    <location>
        <begin position="120"/>
        <end position="137"/>
    </location>
</feature>
<reference evidence="2 3" key="1">
    <citation type="submission" date="2019-01" db="EMBL/GenBank/DDBJ databases">
        <authorList>
            <person name="Chen W.-M."/>
        </authorList>
    </citation>
    <scope>NUCLEOTIDE SEQUENCE [LARGE SCALE GENOMIC DNA]</scope>
    <source>
        <strain evidence="2 3">KYPC3</strain>
    </source>
</reference>
<feature type="transmembrane region" description="Helical" evidence="1">
    <location>
        <begin position="55"/>
        <end position="74"/>
    </location>
</feature>
<organism evidence="2 3">
    <name type="scientific">Rheinheimera riviphila</name>
    <dbReference type="NCBI Taxonomy" id="1834037"/>
    <lineage>
        <taxon>Bacteria</taxon>
        <taxon>Pseudomonadati</taxon>
        <taxon>Pseudomonadota</taxon>
        <taxon>Gammaproteobacteria</taxon>
        <taxon>Chromatiales</taxon>
        <taxon>Chromatiaceae</taxon>
        <taxon>Rheinheimera</taxon>
    </lineage>
</organism>
<dbReference type="RefSeq" id="WP_127701158.1">
    <property type="nucleotide sequence ID" value="NZ_SACS01000035.1"/>
</dbReference>
<dbReference type="InterPro" id="IPR048118">
    <property type="entry name" value="KwaA"/>
</dbReference>
<gene>
    <name evidence="2" type="ORF">EOE67_19580</name>
</gene>
<dbReference type="OrthoDB" id="1100556at2"/>
<keyword evidence="3" id="KW-1185">Reference proteome</keyword>
<evidence type="ECO:0000313" key="3">
    <source>
        <dbReference type="Proteomes" id="UP000283077"/>
    </source>
</evidence>
<protein>
    <submittedName>
        <fullName evidence="2">Uncharacterized protein</fullName>
    </submittedName>
</protein>
<accession>A0A437QBN7</accession>
<dbReference type="AlphaFoldDB" id="A0A437QBN7"/>
<dbReference type="Proteomes" id="UP000283077">
    <property type="component" value="Unassembled WGS sequence"/>
</dbReference>
<keyword evidence="1" id="KW-1133">Transmembrane helix</keyword>
<proteinExistence type="predicted"/>
<dbReference type="NCBIfam" id="NF041622">
    <property type="entry name" value="KwaA"/>
    <property type="match status" value="1"/>
</dbReference>
<comment type="caution">
    <text evidence="2">The sequence shown here is derived from an EMBL/GenBank/DDBJ whole genome shotgun (WGS) entry which is preliminary data.</text>
</comment>
<name>A0A437QBN7_9GAMM</name>